<dbReference type="InterPro" id="IPR011990">
    <property type="entry name" value="TPR-like_helical_dom_sf"/>
</dbReference>
<dbReference type="PANTHER" id="PTHR47926">
    <property type="entry name" value="PENTATRICOPEPTIDE REPEAT-CONTAINING PROTEIN"/>
    <property type="match status" value="1"/>
</dbReference>
<feature type="repeat" description="PPR" evidence="1">
    <location>
        <begin position="108"/>
        <end position="143"/>
    </location>
</feature>
<reference evidence="2" key="1">
    <citation type="journal article" date="2020" name="J. Eukaryot. Microbiol.">
        <title>De novo Sequencing, Assembly and Annotation of the Transcriptome for the Free-Living Testate Amoeba Arcella intermedia.</title>
        <authorList>
            <person name="Ribeiro G.M."/>
            <person name="Porfirio-Sousa A.L."/>
            <person name="Maurer-Alcala X.X."/>
            <person name="Katz L.A."/>
            <person name="Lahr D.J.G."/>
        </authorList>
    </citation>
    <scope>NUCLEOTIDE SEQUENCE</scope>
</reference>
<proteinExistence type="predicted"/>
<dbReference type="GO" id="GO:0009451">
    <property type="term" value="P:RNA modification"/>
    <property type="evidence" value="ECO:0007669"/>
    <property type="project" value="InterPro"/>
</dbReference>
<dbReference type="GO" id="GO:0003723">
    <property type="term" value="F:RNA binding"/>
    <property type="evidence" value="ECO:0007669"/>
    <property type="project" value="InterPro"/>
</dbReference>
<dbReference type="Pfam" id="PF01535">
    <property type="entry name" value="PPR"/>
    <property type="match status" value="1"/>
</dbReference>
<feature type="repeat" description="PPR" evidence="1">
    <location>
        <begin position="7"/>
        <end position="42"/>
    </location>
</feature>
<dbReference type="EMBL" id="GIBP01007398">
    <property type="protein sequence ID" value="NDV36367.1"/>
    <property type="molecule type" value="Transcribed_RNA"/>
</dbReference>
<evidence type="ECO:0000256" key="1">
    <source>
        <dbReference type="PROSITE-ProRule" id="PRU00708"/>
    </source>
</evidence>
<evidence type="ECO:0000313" key="2">
    <source>
        <dbReference type="EMBL" id="NDV36367.1"/>
    </source>
</evidence>
<dbReference type="InterPro" id="IPR002885">
    <property type="entry name" value="PPR_rpt"/>
</dbReference>
<dbReference type="PROSITE" id="PS51375">
    <property type="entry name" value="PPR"/>
    <property type="match status" value="3"/>
</dbReference>
<dbReference type="Pfam" id="PF13041">
    <property type="entry name" value="PPR_2"/>
    <property type="match status" value="2"/>
</dbReference>
<accession>A0A6B2LHR2</accession>
<protein>
    <recommendedName>
        <fullName evidence="3">Pentacotripeptide-repeat region of PRORP domain-containing protein</fullName>
    </recommendedName>
</protein>
<dbReference type="Gene3D" id="1.25.40.10">
    <property type="entry name" value="Tetratricopeptide repeat domain"/>
    <property type="match status" value="2"/>
</dbReference>
<dbReference type="NCBIfam" id="TIGR00756">
    <property type="entry name" value="PPR"/>
    <property type="match status" value="3"/>
</dbReference>
<organism evidence="2">
    <name type="scientific">Arcella intermedia</name>
    <dbReference type="NCBI Taxonomy" id="1963864"/>
    <lineage>
        <taxon>Eukaryota</taxon>
        <taxon>Amoebozoa</taxon>
        <taxon>Tubulinea</taxon>
        <taxon>Elardia</taxon>
        <taxon>Arcellinida</taxon>
        <taxon>Sphaerothecina</taxon>
        <taxon>Arcellidae</taxon>
        <taxon>Arcella</taxon>
    </lineage>
</organism>
<evidence type="ECO:0008006" key="3">
    <source>
        <dbReference type="Google" id="ProtNLM"/>
    </source>
</evidence>
<feature type="repeat" description="PPR" evidence="1">
    <location>
        <begin position="144"/>
        <end position="178"/>
    </location>
</feature>
<dbReference type="AlphaFoldDB" id="A0A6B2LHR2"/>
<sequence length="207" mass="23504">MPQDNIHSTTCNAILSVYSQAEGCFEKAVELFQKMKERKLNLDEYTWGSMISICGLNKKLDCLKSIHQEIIESGQTITDFLFSGLIISYSKCGKIEESIEIFNNTSKNSLIYNSMLIAYSQEEGYSEEALSVFFQMKERKITLNEYTWSSMISVCGINGKIVSLKKIHQELIESGFPLTSILFSELISAKCGFYDVSLLCSHKCLRF</sequence>
<name>A0A6B2LHR2_9EUKA</name>
<dbReference type="InterPro" id="IPR046960">
    <property type="entry name" value="PPR_At4g14850-like_plant"/>
</dbReference>